<dbReference type="EMBL" id="REGA01000006">
    <property type="protein sequence ID" value="RQG95230.1"/>
    <property type="molecule type" value="Genomic_DNA"/>
</dbReference>
<keyword evidence="3" id="KW-1185">Reference proteome</keyword>
<keyword evidence="1" id="KW-1133">Transmembrane helix</keyword>
<evidence type="ECO:0000313" key="2">
    <source>
        <dbReference type="EMBL" id="RQG95230.1"/>
    </source>
</evidence>
<evidence type="ECO:0000256" key="1">
    <source>
        <dbReference type="SAM" id="Phobius"/>
    </source>
</evidence>
<dbReference type="AlphaFoldDB" id="A0A3N6MEX6"/>
<comment type="caution">
    <text evidence="2">The sequence shown here is derived from an EMBL/GenBank/DDBJ whole genome shotgun (WGS) entry which is preliminary data.</text>
</comment>
<evidence type="ECO:0000313" key="3">
    <source>
        <dbReference type="Proteomes" id="UP000282323"/>
    </source>
</evidence>
<keyword evidence="1" id="KW-0472">Membrane</keyword>
<protein>
    <submittedName>
        <fullName evidence="2">CbaC protein</fullName>
    </submittedName>
</protein>
<dbReference type="OrthoDB" id="177830at2157"/>
<reference evidence="2 3" key="1">
    <citation type="submission" date="2018-10" db="EMBL/GenBank/DDBJ databases">
        <title>Natrarchaeobius chitinivorans gen. nov., sp. nov., and Natrarchaeobius haloalkaliphilus sp. nov., alkaliphilic, chitin-utilizing haloarchaea from hypersaline alkaline lakes.</title>
        <authorList>
            <person name="Sorokin D.Y."/>
            <person name="Elcheninov A.G."/>
            <person name="Kostrikina N.A."/>
            <person name="Bale N.J."/>
            <person name="Sinninghe Damste J.S."/>
            <person name="Khijniak T.V."/>
            <person name="Kublanov I.V."/>
            <person name="Toshchakov S.V."/>
        </authorList>
    </citation>
    <scope>NUCLEOTIDE SEQUENCE [LARGE SCALE GENOMIC DNA]</scope>
    <source>
        <strain evidence="2 3">AArcht4T</strain>
    </source>
</reference>
<dbReference type="Proteomes" id="UP000282323">
    <property type="component" value="Unassembled WGS sequence"/>
</dbReference>
<feature type="transmembrane region" description="Helical" evidence="1">
    <location>
        <begin position="37"/>
        <end position="55"/>
    </location>
</feature>
<accession>A0A3N6MEX6</accession>
<dbReference type="RefSeq" id="WP_124195449.1">
    <property type="nucleotide sequence ID" value="NZ_REGA01000006.1"/>
</dbReference>
<proteinExistence type="predicted"/>
<name>A0A3N6MEX6_NATCH</name>
<gene>
    <name evidence="2" type="ORF">EA473_09830</name>
</gene>
<keyword evidence="1" id="KW-0812">Transmembrane</keyword>
<organism evidence="2 3">
    <name type="scientific">Natrarchaeobius chitinivorans</name>
    <dbReference type="NCBI Taxonomy" id="1679083"/>
    <lineage>
        <taxon>Archaea</taxon>
        <taxon>Methanobacteriati</taxon>
        <taxon>Methanobacteriota</taxon>
        <taxon>Stenosarchaea group</taxon>
        <taxon>Halobacteria</taxon>
        <taxon>Halobacteriales</taxon>
        <taxon>Natrialbaceae</taxon>
        <taxon>Natrarchaeobius</taxon>
    </lineage>
</organism>
<sequence>MRISKAALLVVIALTVPILVELRTVLAWVNVELTVLESAVLGMTMILAILIWALWPQNGRGDPSRSG</sequence>